<dbReference type="InterPro" id="IPR002925">
    <property type="entry name" value="Dienelactn_hydro"/>
</dbReference>
<evidence type="ECO:0000313" key="2">
    <source>
        <dbReference type="EMBL" id="KAK1762838.1"/>
    </source>
</evidence>
<dbReference type="InterPro" id="IPR050261">
    <property type="entry name" value="FrsA_esterase"/>
</dbReference>
<dbReference type="PANTHER" id="PTHR22946">
    <property type="entry name" value="DIENELACTONE HYDROLASE DOMAIN-CONTAINING PROTEIN-RELATED"/>
    <property type="match status" value="1"/>
</dbReference>
<keyword evidence="3" id="KW-1185">Reference proteome</keyword>
<dbReference type="GO" id="GO:0016787">
    <property type="term" value="F:hydrolase activity"/>
    <property type="evidence" value="ECO:0007669"/>
    <property type="project" value="InterPro"/>
</dbReference>
<name>A0AAJ0FGY8_9PEZI</name>
<organism evidence="2 3">
    <name type="scientific">Phialemonium atrogriseum</name>
    <dbReference type="NCBI Taxonomy" id="1093897"/>
    <lineage>
        <taxon>Eukaryota</taxon>
        <taxon>Fungi</taxon>
        <taxon>Dikarya</taxon>
        <taxon>Ascomycota</taxon>
        <taxon>Pezizomycotina</taxon>
        <taxon>Sordariomycetes</taxon>
        <taxon>Sordariomycetidae</taxon>
        <taxon>Cephalothecales</taxon>
        <taxon>Cephalothecaceae</taxon>
        <taxon>Phialemonium</taxon>
    </lineage>
</organism>
<gene>
    <name evidence="2" type="ORF">QBC33DRAFT_551192</name>
</gene>
<dbReference type="Gene3D" id="3.40.50.1820">
    <property type="entry name" value="alpha/beta hydrolase"/>
    <property type="match status" value="1"/>
</dbReference>
<dbReference type="Pfam" id="PF01738">
    <property type="entry name" value="DLH"/>
    <property type="match status" value="1"/>
</dbReference>
<dbReference type="InterPro" id="IPR029058">
    <property type="entry name" value="AB_hydrolase_fold"/>
</dbReference>
<proteinExistence type="predicted"/>
<dbReference type="SUPFAM" id="SSF53474">
    <property type="entry name" value="alpha/beta-Hydrolases"/>
    <property type="match status" value="1"/>
</dbReference>
<dbReference type="AlphaFoldDB" id="A0AAJ0FGY8"/>
<dbReference type="Proteomes" id="UP001244011">
    <property type="component" value="Unassembled WGS sequence"/>
</dbReference>
<reference evidence="2" key="1">
    <citation type="submission" date="2023-06" db="EMBL/GenBank/DDBJ databases">
        <title>Genome-scale phylogeny and comparative genomics of the fungal order Sordariales.</title>
        <authorList>
            <consortium name="Lawrence Berkeley National Laboratory"/>
            <person name="Hensen N."/>
            <person name="Bonometti L."/>
            <person name="Westerberg I."/>
            <person name="Brannstrom I.O."/>
            <person name="Guillou S."/>
            <person name="Cros-Aarteil S."/>
            <person name="Calhoun S."/>
            <person name="Haridas S."/>
            <person name="Kuo A."/>
            <person name="Mondo S."/>
            <person name="Pangilinan J."/>
            <person name="Riley R."/>
            <person name="Labutti K."/>
            <person name="Andreopoulos B."/>
            <person name="Lipzen A."/>
            <person name="Chen C."/>
            <person name="Yanf M."/>
            <person name="Daum C."/>
            <person name="Ng V."/>
            <person name="Clum A."/>
            <person name="Steindorff A."/>
            <person name="Ohm R."/>
            <person name="Martin F."/>
            <person name="Silar P."/>
            <person name="Natvig D."/>
            <person name="Lalanne C."/>
            <person name="Gautier V."/>
            <person name="Ament-Velasquez S.L."/>
            <person name="Kruys A."/>
            <person name="Hutchinson M.I."/>
            <person name="Powell A.J."/>
            <person name="Barry K."/>
            <person name="Miller A.N."/>
            <person name="Grigoriev I.V."/>
            <person name="Debuchy R."/>
            <person name="Gladieux P."/>
            <person name="Thoren M.H."/>
            <person name="Johannesson H."/>
        </authorList>
    </citation>
    <scope>NUCLEOTIDE SEQUENCE</scope>
    <source>
        <strain evidence="2">8032-3</strain>
    </source>
</reference>
<dbReference type="GeneID" id="85312333"/>
<sequence length="317" mass="35163">MATSDFRQQVLAKLGRFPKRVALDVVLETTTDCEDHTRTLAIYAVEDGERISAWLLTPKGASPQDGWPVILAIHQHAGQFHLGKSEPAGTLGDSTFHYGLELCRRGYVVLCPDLLCFEDRRPTEDVRHRNQGALDGIQYEQFEFTKRILRGSCLQTKYLHDLSCSLDVLASLPNTDAARVGVIGHSLGGQEALWLTWYDSRVRVAVSSCGFGLLDTIVRDGINHNRAAYIPGLLETCDLDALLCEIAPRAFLLTAGETDWLFPIDGVRSIARRAEDVYAQEGVPDHFKAVVYPGGHSFPEAVKAEAYNFLDHHLKGM</sequence>
<evidence type="ECO:0000259" key="1">
    <source>
        <dbReference type="Pfam" id="PF01738"/>
    </source>
</evidence>
<accession>A0AAJ0FGY8</accession>
<comment type="caution">
    <text evidence="2">The sequence shown here is derived from an EMBL/GenBank/DDBJ whole genome shotgun (WGS) entry which is preliminary data.</text>
</comment>
<evidence type="ECO:0000313" key="3">
    <source>
        <dbReference type="Proteomes" id="UP001244011"/>
    </source>
</evidence>
<dbReference type="EMBL" id="MU839033">
    <property type="protein sequence ID" value="KAK1762838.1"/>
    <property type="molecule type" value="Genomic_DNA"/>
</dbReference>
<feature type="domain" description="Dienelactone hydrolase" evidence="1">
    <location>
        <begin position="99"/>
        <end position="270"/>
    </location>
</feature>
<protein>
    <submittedName>
        <fullName evidence="2">Prolyl oligopeptidase family serine peptidase</fullName>
    </submittedName>
</protein>
<dbReference type="RefSeq" id="XP_060279051.1">
    <property type="nucleotide sequence ID" value="XM_060429146.1"/>
</dbReference>